<proteinExistence type="predicted"/>
<name>A0A061HCZ3_9BASI</name>
<keyword evidence="2" id="KW-0812">Transmembrane</keyword>
<organism evidence="6 7">
    <name type="scientific">Pseudozyma flocculosa PF-1</name>
    <dbReference type="NCBI Taxonomy" id="1277687"/>
    <lineage>
        <taxon>Eukaryota</taxon>
        <taxon>Fungi</taxon>
        <taxon>Dikarya</taxon>
        <taxon>Basidiomycota</taxon>
        <taxon>Ustilaginomycotina</taxon>
        <taxon>Ustilaginomycetes</taxon>
        <taxon>Ustilaginales</taxon>
        <taxon>Ustilaginaceae</taxon>
        <taxon>Pseudozyma</taxon>
    </lineage>
</organism>
<dbReference type="PANTHER" id="PTHR15371">
    <property type="entry name" value="TIM23"/>
    <property type="match status" value="1"/>
</dbReference>
<feature type="region of interest" description="Disordered" evidence="5">
    <location>
        <begin position="1"/>
        <end position="74"/>
    </location>
</feature>
<evidence type="ECO:0000256" key="2">
    <source>
        <dbReference type="ARBA" id="ARBA00022692"/>
    </source>
</evidence>
<protein>
    <recommendedName>
        <fullName evidence="8">Mitochondrial import inner membrane translocase subunit TIM23</fullName>
    </recommendedName>
</protein>
<dbReference type="AlphaFoldDB" id="A0A061HCZ3"/>
<dbReference type="RefSeq" id="XP_007879484.1">
    <property type="nucleotide sequence ID" value="XM_007881293.1"/>
</dbReference>
<feature type="compositionally biased region" description="Low complexity" evidence="5">
    <location>
        <begin position="36"/>
        <end position="52"/>
    </location>
</feature>
<dbReference type="PANTHER" id="PTHR15371:SF0">
    <property type="entry name" value="SD19278P"/>
    <property type="match status" value="1"/>
</dbReference>
<dbReference type="eggNOG" id="KOG3324">
    <property type="taxonomic scope" value="Eukaryota"/>
</dbReference>
<evidence type="ECO:0000313" key="6">
    <source>
        <dbReference type="EMBL" id="EPQ28466.1"/>
    </source>
</evidence>
<dbReference type="GO" id="GO:0008320">
    <property type="term" value="F:protein transmembrane transporter activity"/>
    <property type="evidence" value="ECO:0007669"/>
    <property type="project" value="TreeGrafter"/>
</dbReference>
<evidence type="ECO:0000256" key="3">
    <source>
        <dbReference type="ARBA" id="ARBA00022989"/>
    </source>
</evidence>
<evidence type="ECO:0000256" key="5">
    <source>
        <dbReference type="SAM" id="MobiDB-lite"/>
    </source>
</evidence>
<dbReference type="KEGG" id="pfp:PFL1_03769"/>
<dbReference type="GO" id="GO:0005744">
    <property type="term" value="C:TIM23 mitochondrial import inner membrane translocase complex"/>
    <property type="evidence" value="ECO:0007669"/>
    <property type="project" value="TreeGrafter"/>
</dbReference>
<dbReference type="GeneID" id="19317877"/>
<evidence type="ECO:0000313" key="7">
    <source>
        <dbReference type="Proteomes" id="UP000053664"/>
    </source>
</evidence>
<dbReference type="EMBL" id="KE361634">
    <property type="protein sequence ID" value="EPQ28466.1"/>
    <property type="molecule type" value="Genomic_DNA"/>
</dbReference>
<gene>
    <name evidence="6" type="ORF">PFL1_03769</name>
</gene>
<evidence type="ECO:0008006" key="8">
    <source>
        <dbReference type="Google" id="ProtNLM"/>
    </source>
</evidence>
<accession>A0A061HCZ3</accession>
<reference evidence="6 7" key="1">
    <citation type="journal article" date="2013" name="Plant Cell">
        <title>The transition from a phytopathogenic smut ancestor to an anamorphic biocontrol agent deciphered by comparative whole-genome analysis.</title>
        <authorList>
            <person name="Lefebvre F."/>
            <person name="Joly D.L."/>
            <person name="Labbe C."/>
            <person name="Teichmann B."/>
            <person name="Linning R."/>
            <person name="Belzile F."/>
            <person name="Bakkeren G."/>
            <person name="Belanger R.R."/>
        </authorList>
    </citation>
    <scope>NUCLEOTIDE SEQUENCE [LARGE SCALE GENOMIC DNA]</scope>
    <source>
        <strain evidence="6 7">PF-1</strain>
    </source>
</reference>
<keyword evidence="3" id="KW-1133">Transmembrane helix</keyword>
<dbReference type="HOGENOM" id="CLU_063935_0_0_1"/>
<evidence type="ECO:0000256" key="4">
    <source>
        <dbReference type="ARBA" id="ARBA00023136"/>
    </source>
</evidence>
<dbReference type="Proteomes" id="UP000053664">
    <property type="component" value="Unassembled WGS sequence"/>
</dbReference>
<comment type="subcellular location">
    <subcellularLocation>
        <location evidence="1">Membrane</location>
        <topology evidence="1">Multi-pass membrane protein</topology>
    </subcellularLocation>
</comment>
<dbReference type="GO" id="GO:0030150">
    <property type="term" value="P:protein import into mitochondrial matrix"/>
    <property type="evidence" value="ECO:0007669"/>
    <property type="project" value="TreeGrafter"/>
</dbReference>
<feature type="compositionally biased region" description="Low complexity" evidence="5">
    <location>
        <begin position="63"/>
        <end position="74"/>
    </location>
</feature>
<dbReference type="Pfam" id="PF02466">
    <property type="entry name" value="Tim17"/>
    <property type="match status" value="1"/>
</dbReference>
<evidence type="ECO:0000256" key="1">
    <source>
        <dbReference type="ARBA" id="ARBA00004141"/>
    </source>
</evidence>
<dbReference type="OrthoDB" id="159299at2759"/>
<dbReference type="InterPro" id="IPR045238">
    <property type="entry name" value="Tim23-like"/>
</dbReference>
<keyword evidence="4" id="KW-0472">Membrane</keyword>
<sequence length="270" mass="27311">MVWPFSSSSSSSSSSASSSSASTSQVDLSTPPPPSASAAPSPTSNSADSDPTAYLRSHSFVTPSAPSSSSSSAAPGTAAAAAASEPYVPSATSLLYDSALDVSALHPMAGLQKEDLEYLEIADNAPSSLEGGRTAVPSRGWSDDLCYGTGTTYLSGLAIGGLLGAREGFSRPLGVDNPTFRLRLNAILNQVTRRGSFFGNSAGVVALIYNLVDAAIDATRGKHDIYGAVAAGGLSGALFKCTAGTRPMMTASAIMMAAAATWTKAKEALI</sequence>
<feature type="compositionally biased region" description="Low complexity" evidence="5">
    <location>
        <begin position="1"/>
        <end position="24"/>
    </location>
</feature>